<dbReference type="EMBL" id="CP019288">
    <property type="protein sequence ID" value="QHI37505.1"/>
    <property type="molecule type" value="Genomic_DNA"/>
</dbReference>
<proteinExistence type="predicted"/>
<keyword evidence="1" id="KW-0812">Transmembrane</keyword>
<protein>
    <submittedName>
        <fullName evidence="2">Uncharacterized protein</fullName>
    </submittedName>
</protein>
<dbReference type="KEGG" id="kan:IMCC3317_28840"/>
<gene>
    <name evidence="2" type="ORF">IMCC3317_28840</name>
</gene>
<keyword evidence="3" id="KW-1185">Reference proteome</keyword>
<dbReference type="Proteomes" id="UP000464657">
    <property type="component" value="Chromosome"/>
</dbReference>
<sequence length="218" mass="24795">MFRLEYAGGTFKYNYKKNTIYLTILFLLLIMNSYNILKWNGQEPEGLISPTRASSLEKNYKNNQYQIINKAVNLNKEIIASKIVSGANIQENETLVAPSIYKDTREVWFSMNDIVGYLTMVQNHAVKNGYQNLGIRIYNGSYIKDGEPKTTVFLVPTYDNNADDVGDSSSFDNLIKENTNVLGFDDPTQQQNMYDMKCLNYGNSGKPPIEYDPSNGEN</sequence>
<keyword evidence="1" id="KW-1133">Transmembrane helix</keyword>
<keyword evidence="1" id="KW-0472">Membrane</keyword>
<dbReference type="AlphaFoldDB" id="A0A7L4ZLP9"/>
<feature type="transmembrane region" description="Helical" evidence="1">
    <location>
        <begin position="20"/>
        <end position="37"/>
    </location>
</feature>
<evidence type="ECO:0000313" key="2">
    <source>
        <dbReference type="EMBL" id="QHI37505.1"/>
    </source>
</evidence>
<organism evidence="2 3">
    <name type="scientific">Kordia antarctica</name>
    <dbReference type="NCBI Taxonomy" id="1218801"/>
    <lineage>
        <taxon>Bacteria</taxon>
        <taxon>Pseudomonadati</taxon>
        <taxon>Bacteroidota</taxon>
        <taxon>Flavobacteriia</taxon>
        <taxon>Flavobacteriales</taxon>
        <taxon>Flavobacteriaceae</taxon>
        <taxon>Kordia</taxon>
    </lineage>
</organism>
<name>A0A7L4ZLP9_9FLAO</name>
<reference evidence="2 3" key="1">
    <citation type="journal article" date="2013" name="Int. J. Syst. Evol. Microbiol.">
        <title>Kordia antarctica sp. nov., isolated from Antarctic seawater.</title>
        <authorList>
            <person name="Baek K."/>
            <person name="Choi A."/>
            <person name="Kang I."/>
            <person name="Lee K."/>
            <person name="Cho J.C."/>
        </authorList>
    </citation>
    <scope>NUCLEOTIDE SEQUENCE [LARGE SCALE GENOMIC DNA]</scope>
    <source>
        <strain evidence="2 3">IMCC3317</strain>
    </source>
</reference>
<evidence type="ECO:0000313" key="3">
    <source>
        <dbReference type="Proteomes" id="UP000464657"/>
    </source>
</evidence>
<evidence type="ECO:0000256" key="1">
    <source>
        <dbReference type="SAM" id="Phobius"/>
    </source>
</evidence>
<accession>A0A7L4ZLP9</accession>